<dbReference type="SMART" id="SM00244">
    <property type="entry name" value="PHB"/>
    <property type="match status" value="1"/>
</dbReference>
<dbReference type="InterPro" id="IPR050710">
    <property type="entry name" value="Band7/mec-2_domain"/>
</dbReference>
<keyword evidence="4" id="KW-0378">Hydrolase</keyword>
<keyword evidence="5" id="KW-1185">Reference proteome</keyword>
<dbReference type="InterPro" id="IPR001107">
    <property type="entry name" value="Band_7"/>
</dbReference>
<feature type="coiled-coil region" evidence="2">
    <location>
        <begin position="168"/>
        <end position="217"/>
    </location>
</feature>
<dbReference type="CDD" id="cd03407">
    <property type="entry name" value="SPFH_like_u4"/>
    <property type="match status" value="1"/>
</dbReference>
<feature type="domain" description="Band 7" evidence="3">
    <location>
        <begin position="17"/>
        <end position="176"/>
    </location>
</feature>
<dbReference type="EMBL" id="SHKM01000001">
    <property type="protein sequence ID" value="RZT89960.1"/>
    <property type="molecule type" value="Genomic_DNA"/>
</dbReference>
<organism evidence="4 5">
    <name type="scientific">Azospira oryzae</name>
    <dbReference type="NCBI Taxonomy" id="146939"/>
    <lineage>
        <taxon>Bacteria</taxon>
        <taxon>Pseudomonadati</taxon>
        <taxon>Pseudomonadota</taxon>
        <taxon>Betaproteobacteria</taxon>
        <taxon>Rhodocyclales</taxon>
        <taxon>Rhodocyclaceae</taxon>
        <taxon>Azospira</taxon>
    </lineage>
</organism>
<name>A0ABY0IQV7_9RHOO</name>
<dbReference type="RefSeq" id="WP_130458566.1">
    <property type="nucleotide sequence ID" value="NZ_SHKM01000001.1"/>
</dbReference>
<dbReference type="InterPro" id="IPR036013">
    <property type="entry name" value="Band_7/SPFH_dom_sf"/>
</dbReference>
<evidence type="ECO:0000313" key="4">
    <source>
        <dbReference type="EMBL" id="RZT89960.1"/>
    </source>
</evidence>
<dbReference type="Pfam" id="PF01145">
    <property type="entry name" value="Band_7"/>
    <property type="match status" value="1"/>
</dbReference>
<evidence type="ECO:0000313" key="5">
    <source>
        <dbReference type="Proteomes" id="UP000292136"/>
    </source>
</evidence>
<reference evidence="4 5" key="1">
    <citation type="submission" date="2019-02" db="EMBL/GenBank/DDBJ databases">
        <title>Genomic Encyclopedia of Type Strains, Phase IV (KMG-IV): sequencing the most valuable type-strain genomes for metagenomic binning, comparative biology and taxonomic classification.</title>
        <authorList>
            <person name="Goeker M."/>
        </authorList>
    </citation>
    <scope>NUCLEOTIDE SEQUENCE [LARGE SCALE GENOMIC DNA]</scope>
    <source>
        <strain evidence="4 5">DSM 21223</strain>
    </source>
</reference>
<gene>
    <name evidence="4" type="ORF">EV678_0761</name>
</gene>
<accession>A0ABY0IQV7</accession>
<dbReference type="PANTHER" id="PTHR43327">
    <property type="entry name" value="STOMATIN-LIKE PROTEIN 2, MITOCHONDRIAL"/>
    <property type="match status" value="1"/>
</dbReference>
<evidence type="ECO:0000259" key="3">
    <source>
        <dbReference type="SMART" id="SM00244"/>
    </source>
</evidence>
<sequence>MELMSLLLILAVAIAVLGIRIINQQTAAVVETLGRYSRVLEPGLNWIFFPFQRVTGMLSLRIDEVQSTVEVKTSDNMFVSLPVSLMIRVTPERASHAWYKLQNPSAQISTWVLNTIRAIAASMTLEDLFKDRDHLVTQVEKALSAKLEEFGYVLEAVLVDQPTVSGDVQASFNRVVAAKREREAAEQEAEAMRIKTVRQAEAEADAQRARAKGLADSRKLLAEGLRESLADFEKFHVNSAEALTVLLETNRIDAMRDIGKHGNLVLLDVARDPGNAPLLGLAAKLGKTAGNSAVAED</sequence>
<dbReference type="SUPFAM" id="SSF117892">
    <property type="entry name" value="Band 7/SPFH domain"/>
    <property type="match status" value="1"/>
</dbReference>
<keyword evidence="4" id="KW-0645">Protease</keyword>
<evidence type="ECO:0000256" key="2">
    <source>
        <dbReference type="SAM" id="Coils"/>
    </source>
</evidence>
<dbReference type="GO" id="GO:0006508">
    <property type="term" value="P:proteolysis"/>
    <property type="evidence" value="ECO:0007669"/>
    <property type="project" value="UniProtKB-KW"/>
</dbReference>
<dbReference type="PANTHER" id="PTHR43327:SF10">
    <property type="entry name" value="STOMATIN-LIKE PROTEIN 2, MITOCHONDRIAL"/>
    <property type="match status" value="1"/>
</dbReference>
<keyword evidence="2" id="KW-0175">Coiled coil</keyword>
<comment type="subcellular location">
    <subcellularLocation>
        <location evidence="1">Membrane</location>
        <topology evidence="1">Single-pass membrane protein</topology>
    </subcellularLocation>
</comment>
<protein>
    <submittedName>
        <fullName evidence="4">Regulator of protease activity HflC (Stomatin/prohibitin superfamily)</fullName>
    </submittedName>
</protein>
<dbReference type="Proteomes" id="UP000292136">
    <property type="component" value="Unassembled WGS sequence"/>
</dbReference>
<dbReference type="GO" id="GO:0008233">
    <property type="term" value="F:peptidase activity"/>
    <property type="evidence" value="ECO:0007669"/>
    <property type="project" value="UniProtKB-KW"/>
</dbReference>
<dbReference type="Gene3D" id="3.30.479.30">
    <property type="entry name" value="Band 7 domain"/>
    <property type="match status" value="1"/>
</dbReference>
<evidence type="ECO:0000256" key="1">
    <source>
        <dbReference type="ARBA" id="ARBA00004167"/>
    </source>
</evidence>
<proteinExistence type="predicted"/>
<comment type="caution">
    <text evidence="4">The sequence shown here is derived from an EMBL/GenBank/DDBJ whole genome shotgun (WGS) entry which is preliminary data.</text>
</comment>